<sequence>MKQAMATSLSLSCCSPSVTRNTLFFTKTFPFYRSFSLPLSLSTKTLISFSSPRRTFAVRAESQNGAEPAGHYDFDLFTIGAGSGGVRASRFASNFGANAAICELPFSTISSDTTGGVGGTCVIRGCVPKKLLVYASKFSHEFEESNGFGWRYDSEPKHDWSSLIANKNAELQRLTGIYKNILKNANVKLIEGRGKVVDPHTVDVDGKLYTAKNILVSVGGRPFIPDIPGKEYAIDSDAALDLPSKPEKIAIVGGGYIALEFAGIFNGLKSEVHVFIRQKKVLRGFDEEIRDFVEEHMALRGIEFHTEESPVAITKASDGSLSLKTSKGTVEGFSHIMFATGRKPNTKGWLGSLELQKSERDDNMEDSFLTTVSLQNLGLESVGVKIAKDGSIEVDEYSQTSVPSIWAIGDATNRINLTPVALMEGVALTKTLFLNEPTKPDYRAVPAAVFSQPPIGGVGLTEDQAVEQHGDIDVYTANFRPLKATLSGLPDRVFMKLIVSAKTNQVLGLHMCGDDAPEIVQGFAVAIKAGLTKADFDSTVGIHPTAAEEFVTMRTPTRKIRKSQASQVVGLIPHS</sequence>
<dbReference type="Pfam" id="PF07992">
    <property type="entry name" value="Pyr_redox_2"/>
    <property type="match status" value="2"/>
</dbReference>
<dbReference type="GO" id="GO:0004362">
    <property type="term" value="F:glutathione-disulfide reductase (NADPH) activity"/>
    <property type="evidence" value="ECO:0007669"/>
    <property type="project" value="UniProtKB-EC"/>
</dbReference>
<evidence type="ECO:0000256" key="4">
    <source>
        <dbReference type="ARBA" id="ARBA00022630"/>
    </source>
</evidence>
<dbReference type="InterPro" id="IPR023753">
    <property type="entry name" value="FAD/NAD-binding_dom"/>
</dbReference>
<evidence type="ECO:0000256" key="13">
    <source>
        <dbReference type="PIRSR" id="PIRSR000350-4"/>
    </source>
</evidence>
<keyword evidence="18" id="KW-1185">Reference proteome</keyword>
<feature type="binding site" evidence="12">
    <location>
        <begin position="253"/>
        <end position="260"/>
    </location>
    <ligand>
        <name>NAD(+)</name>
        <dbReference type="ChEBI" id="CHEBI:57540"/>
    </ligand>
</feature>
<evidence type="ECO:0000256" key="7">
    <source>
        <dbReference type="ARBA" id="ARBA00023002"/>
    </source>
</evidence>
<dbReference type="PANTHER" id="PTHR42737">
    <property type="entry name" value="GLUTATHIONE REDUCTASE"/>
    <property type="match status" value="1"/>
</dbReference>
<proteinExistence type="inferred from homology"/>
<evidence type="ECO:0000256" key="9">
    <source>
        <dbReference type="ARBA" id="ARBA00023284"/>
    </source>
</evidence>
<dbReference type="GO" id="GO:0045454">
    <property type="term" value="P:cell redox homeostasis"/>
    <property type="evidence" value="ECO:0007669"/>
    <property type="project" value="InterPro"/>
</dbReference>
<keyword evidence="9 14" id="KW-0676">Redox-active center</keyword>
<protein>
    <recommendedName>
        <fullName evidence="3">glutathione-disulfide reductase</fullName>
        <ecNumber evidence="3">1.8.1.7</ecNumber>
    </recommendedName>
</protein>
<dbReference type="GO" id="GO:0006749">
    <property type="term" value="P:glutathione metabolic process"/>
    <property type="evidence" value="ECO:0007669"/>
    <property type="project" value="TreeGrafter"/>
</dbReference>
<keyword evidence="12" id="KW-0547">Nucleotide-binding</keyword>
<evidence type="ECO:0000256" key="1">
    <source>
        <dbReference type="ARBA" id="ARBA00007532"/>
    </source>
</evidence>
<dbReference type="InterPro" id="IPR046952">
    <property type="entry name" value="GSHR/TRXR-like"/>
</dbReference>
<dbReference type="PRINTS" id="PR00368">
    <property type="entry name" value="FADPNR"/>
</dbReference>
<dbReference type="Gene3D" id="3.30.390.30">
    <property type="match status" value="1"/>
</dbReference>
<dbReference type="InterPro" id="IPR016156">
    <property type="entry name" value="FAD/NAD-linked_Rdtase_dimer_sf"/>
</dbReference>
<feature type="domain" description="FAD/NAD(P)-binding" evidence="16">
    <location>
        <begin position="75"/>
        <end position="360"/>
    </location>
</feature>
<feature type="binding site" evidence="12">
    <location>
        <position position="341"/>
    </location>
    <ligand>
        <name>NAD(+)</name>
        <dbReference type="ChEBI" id="CHEBI:57540"/>
    </ligand>
</feature>
<evidence type="ECO:0000313" key="17">
    <source>
        <dbReference type="EMBL" id="GAU43831.1"/>
    </source>
</evidence>
<keyword evidence="6" id="KW-0521">NADP</keyword>
<dbReference type="PROSITE" id="PS00076">
    <property type="entry name" value="PYRIDINE_REDOX_1"/>
    <property type="match status" value="1"/>
</dbReference>
<feature type="binding site" evidence="12">
    <location>
        <position position="130"/>
    </location>
    <ligand>
        <name>FAD</name>
        <dbReference type="ChEBI" id="CHEBI:57692"/>
    </ligand>
</feature>
<dbReference type="GO" id="GO:0005829">
    <property type="term" value="C:cytosol"/>
    <property type="evidence" value="ECO:0007669"/>
    <property type="project" value="TreeGrafter"/>
</dbReference>
<keyword evidence="8" id="KW-1015">Disulfide bond</keyword>
<name>A0A2Z6NIU8_TRISU</name>
<dbReference type="PANTHER" id="PTHR42737:SF9">
    <property type="entry name" value="GLUTATHIONE REDUCTASE"/>
    <property type="match status" value="1"/>
</dbReference>
<dbReference type="PRINTS" id="PR00411">
    <property type="entry name" value="PNDRDTASEI"/>
</dbReference>
<evidence type="ECO:0000256" key="3">
    <source>
        <dbReference type="ARBA" id="ARBA00012607"/>
    </source>
</evidence>
<dbReference type="FunFam" id="3.30.390.30:FF:000008">
    <property type="entry name" value="Glutathione reductase"/>
    <property type="match status" value="1"/>
</dbReference>
<dbReference type="Gene3D" id="3.50.50.60">
    <property type="entry name" value="FAD/NAD(P)-binding domain"/>
    <property type="match status" value="2"/>
</dbReference>
<comment type="subunit">
    <text evidence="2">Homodimer.</text>
</comment>
<dbReference type="EMBL" id="DF973996">
    <property type="protein sequence ID" value="GAU43831.1"/>
    <property type="molecule type" value="Genomic_DNA"/>
</dbReference>
<feature type="disulfide bond" description="Redox-active" evidence="13">
    <location>
        <begin position="121"/>
        <end position="126"/>
    </location>
</feature>
<dbReference type="PIRSF" id="PIRSF000350">
    <property type="entry name" value="Mercury_reductase_MerA"/>
    <property type="match status" value="1"/>
</dbReference>
<keyword evidence="4 14" id="KW-0285">Flavoprotein</keyword>
<keyword evidence="12" id="KW-0520">NAD</keyword>
<dbReference type="GO" id="GO:0034599">
    <property type="term" value="P:cellular response to oxidative stress"/>
    <property type="evidence" value="ECO:0007669"/>
    <property type="project" value="TreeGrafter"/>
</dbReference>
<comment type="cofactor">
    <cofactor evidence="12">
        <name>FAD</name>
        <dbReference type="ChEBI" id="CHEBI:57692"/>
    </cofactor>
    <text evidence="12">Binds 1 FAD per subunit.</text>
</comment>
<dbReference type="InterPro" id="IPR004099">
    <property type="entry name" value="Pyr_nucl-diS_OxRdtase_dimer"/>
</dbReference>
<evidence type="ECO:0000313" key="18">
    <source>
        <dbReference type="Proteomes" id="UP000242715"/>
    </source>
</evidence>
<feature type="active site" description="Proton acceptor" evidence="11">
    <location>
        <position position="543"/>
    </location>
</feature>
<feature type="binding site" evidence="12">
    <location>
        <position position="410"/>
    </location>
    <ligand>
        <name>FAD</name>
        <dbReference type="ChEBI" id="CHEBI:57692"/>
    </ligand>
</feature>
<feature type="binding site" evidence="12">
    <location>
        <position position="194"/>
    </location>
    <ligand>
        <name>FAD</name>
        <dbReference type="ChEBI" id="CHEBI:57692"/>
    </ligand>
</feature>
<gene>
    <name evidence="17" type="ORF">TSUD_399250</name>
</gene>
<comment type="similarity">
    <text evidence="1 14">Belongs to the class-I pyridine nucleotide-disulfide oxidoreductase family.</text>
</comment>
<evidence type="ECO:0000259" key="15">
    <source>
        <dbReference type="Pfam" id="PF02852"/>
    </source>
</evidence>
<dbReference type="OrthoDB" id="5956163at2759"/>
<feature type="domain" description="Pyridine nucleotide-disulphide oxidoreductase dimerisation" evidence="15">
    <location>
        <begin position="445"/>
        <end position="553"/>
    </location>
</feature>
<dbReference type="EC" id="1.8.1.7" evidence="3"/>
<evidence type="ECO:0000256" key="10">
    <source>
        <dbReference type="ARBA" id="ARBA00049142"/>
    </source>
</evidence>
<evidence type="ECO:0000256" key="8">
    <source>
        <dbReference type="ARBA" id="ARBA00023157"/>
    </source>
</evidence>
<dbReference type="Pfam" id="PF02852">
    <property type="entry name" value="Pyr_redox_dim"/>
    <property type="match status" value="1"/>
</dbReference>
<evidence type="ECO:0000256" key="11">
    <source>
        <dbReference type="PIRSR" id="PIRSR000350-2"/>
    </source>
</evidence>
<keyword evidence="5 12" id="KW-0274">FAD</keyword>
<dbReference type="AlphaFoldDB" id="A0A2Z6NIU8"/>
<evidence type="ECO:0000256" key="5">
    <source>
        <dbReference type="ARBA" id="ARBA00022827"/>
    </source>
</evidence>
<comment type="catalytic activity">
    <reaction evidence="10">
        <text>2 glutathione + NADP(+) = glutathione disulfide + NADPH + H(+)</text>
        <dbReference type="Rhea" id="RHEA:11740"/>
        <dbReference type="ChEBI" id="CHEBI:15378"/>
        <dbReference type="ChEBI" id="CHEBI:57783"/>
        <dbReference type="ChEBI" id="CHEBI:57925"/>
        <dbReference type="ChEBI" id="CHEBI:58297"/>
        <dbReference type="ChEBI" id="CHEBI:58349"/>
        <dbReference type="EC" id="1.8.1.7"/>
    </reaction>
</comment>
<dbReference type="InterPro" id="IPR012999">
    <property type="entry name" value="Pyr_OxRdtase_I_AS"/>
</dbReference>
<reference evidence="18" key="1">
    <citation type="journal article" date="2017" name="Front. Plant Sci.">
        <title>Climate Clever Clovers: New Paradigm to Reduce the Environmental Footprint of Ruminants by Breeding Low Methanogenic Forages Utilizing Haplotype Variation.</title>
        <authorList>
            <person name="Kaur P."/>
            <person name="Appels R."/>
            <person name="Bayer P.E."/>
            <person name="Keeble-Gagnere G."/>
            <person name="Wang J."/>
            <person name="Hirakawa H."/>
            <person name="Shirasawa K."/>
            <person name="Vercoe P."/>
            <person name="Stefanova K."/>
            <person name="Durmic Z."/>
            <person name="Nichols P."/>
            <person name="Revell C."/>
            <person name="Isobe S.N."/>
            <person name="Edwards D."/>
            <person name="Erskine W."/>
        </authorList>
    </citation>
    <scope>NUCLEOTIDE SEQUENCE [LARGE SCALE GENOMIC DNA]</scope>
    <source>
        <strain evidence="18">cv. Daliak</strain>
    </source>
</reference>
<dbReference type="Proteomes" id="UP000242715">
    <property type="component" value="Unassembled WGS sequence"/>
</dbReference>
<dbReference type="GO" id="GO:0050660">
    <property type="term" value="F:flavin adenine dinucleotide binding"/>
    <property type="evidence" value="ECO:0007669"/>
    <property type="project" value="InterPro"/>
</dbReference>
<organism evidence="17 18">
    <name type="scientific">Trifolium subterraneum</name>
    <name type="common">Subterranean clover</name>
    <dbReference type="NCBI Taxonomy" id="3900"/>
    <lineage>
        <taxon>Eukaryota</taxon>
        <taxon>Viridiplantae</taxon>
        <taxon>Streptophyta</taxon>
        <taxon>Embryophyta</taxon>
        <taxon>Tracheophyta</taxon>
        <taxon>Spermatophyta</taxon>
        <taxon>Magnoliopsida</taxon>
        <taxon>eudicotyledons</taxon>
        <taxon>Gunneridae</taxon>
        <taxon>Pentapetalae</taxon>
        <taxon>rosids</taxon>
        <taxon>fabids</taxon>
        <taxon>Fabales</taxon>
        <taxon>Fabaceae</taxon>
        <taxon>Papilionoideae</taxon>
        <taxon>50 kb inversion clade</taxon>
        <taxon>NPAAA clade</taxon>
        <taxon>Hologalegina</taxon>
        <taxon>IRL clade</taxon>
        <taxon>Trifolieae</taxon>
        <taxon>Trifolium</taxon>
    </lineage>
</organism>
<dbReference type="SUPFAM" id="SSF51905">
    <property type="entry name" value="FAD/NAD(P)-binding domain"/>
    <property type="match status" value="1"/>
</dbReference>
<dbReference type="FunFam" id="3.50.50.60:FF:000051">
    <property type="entry name" value="Glutathione reductase"/>
    <property type="match status" value="1"/>
</dbReference>
<feature type="domain" description="FAD/NAD(P)-binding" evidence="16">
    <location>
        <begin position="376"/>
        <end position="425"/>
    </location>
</feature>
<evidence type="ECO:0000259" key="16">
    <source>
        <dbReference type="Pfam" id="PF07992"/>
    </source>
</evidence>
<evidence type="ECO:0000256" key="2">
    <source>
        <dbReference type="ARBA" id="ARBA00011738"/>
    </source>
</evidence>
<dbReference type="GO" id="GO:0005739">
    <property type="term" value="C:mitochondrion"/>
    <property type="evidence" value="ECO:0007669"/>
    <property type="project" value="TreeGrafter"/>
</dbReference>
<dbReference type="SUPFAM" id="SSF55424">
    <property type="entry name" value="FAD/NAD-linked reductases, dimerisation (C-terminal) domain"/>
    <property type="match status" value="1"/>
</dbReference>
<dbReference type="InterPro" id="IPR036188">
    <property type="entry name" value="FAD/NAD-bd_sf"/>
</dbReference>
<evidence type="ECO:0000256" key="14">
    <source>
        <dbReference type="RuleBase" id="RU003691"/>
    </source>
</evidence>
<evidence type="ECO:0000256" key="12">
    <source>
        <dbReference type="PIRSR" id="PIRSR000350-3"/>
    </source>
</evidence>
<keyword evidence="7 14" id="KW-0560">Oxidoreductase</keyword>
<accession>A0A2Z6NIU8</accession>
<evidence type="ECO:0000256" key="6">
    <source>
        <dbReference type="ARBA" id="ARBA00022857"/>
    </source>
</evidence>
<dbReference type="InterPro" id="IPR001100">
    <property type="entry name" value="Pyr_nuc-diS_OxRdtase"/>
</dbReference>